<name>A0A2S1GMX0_9CAUD</name>
<reference evidence="2" key="1">
    <citation type="submission" date="2018-03" db="EMBL/GenBank/DDBJ databases">
        <title>Phage therapy in agriculture - a green tech approach to combat plant pathogenic bacteria.</title>
        <authorList>
            <person name="Djurhuus A.M."/>
            <person name="Carstens A.B."/>
            <person name="Hansen L.H."/>
        </authorList>
    </citation>
    <scope>NUCLEOTIDE SEQUENCE [LARGE SCALE GENOMIC DNA]</scope>
</reference>
<dbReference type="Gene3D" id="1.10.150.20">
    <property type="entry name" value="5' to 3' exonuclease, C-terminal subdomain"/>
    <property type="match status" value="1"/>
</dbReference>
<sequence length="392" mass="43980">MEVMMTDGFNYGGEIAERDIHFKLWPTEGNRVALIDADLLPYQIGYAVAAHYSLSYTQAEYLVAEGHAASLKDTPQYADAWEMLCKELNAWITAAGCDAAKLFMTDSAKNFRLDIAFTEDYKGQRNPDKPPYFYELKQDVVDLLGAIMSDGEEADDLISIAVYDAARELGVEVGSREHREFGTTVVCSSDKDSGITGGWHYDPRKQVKRFNDKLGELWPKTKLNVVNDYAIWPLVGGEPVDPKVHPGPYDTWQRGAKAGQQKTKRVCVGKKESVSVTDLKGCGLKFFYAQLIMGDDADNYSGLKGKGPSYAYELLDKCNSEKELYYAVLNAYKEYYGEGKHIAYNFRGGFLELTAYQRMLEQGRLAWMQTCKGDLWRASSNCPLGSDSAWNE</sequence>
<dbReference type="EMBL" id="MH113815">
    <property type="protein sequence ID" value="AWD90742.1"/>
    <property type="molecule type" value="Genomic_DNA"/>
</dbReference>
<dbReference type="SUPFAM" id="SSF47807">
    <property type="entry name" value="5' to 3' exonuclease, C-terminal subdomain"/>
    <property type="match status" value="1"/>
</dbReference>
<keyword evidence="2" id="KW-1185">Reference proteome</keyword>
<dbReference type="Gene3D" id="3.40.50.1010">
    <property type="entry name" value="5'-nuclease"/>
    <property type="match status" value="1"/>
</dbReference>
<evidence type="ECO:0000313" key="1">
    <source>
        <dbReference type="EMBL" id="AWD90742.1"/>
    </source>
</evidence>
<dbReference type="GeneID" id="54991162"/>
<proteinExistence type="predicted"/>
<protein>
    <submittedName>
        <fullName evidence="1">Exonuclease-like protein</fullName>
    </submittedName>
</protein>
<keyword evidence="1" id="KW-0269">Exonuclease</keyword>
<dbReference type="RefSeq" id="YP_009800660.1">
    <property type="nucleotide sequence ID" value="NC_047957.1"/>
</dbReference>
<evidence type="ECO:0000313" key="2">
    <source>
        <dbReference type="Proteomes" id="UP000246678"/>
    </source>
</evidence>
<keyword evidence="1" id="KW-0378">Hydrolase</keyword>
<accession>A0A2S1GMX0</accession>
<dbReference type="GO" id="GO:0004527">
    <property type="term" value="F:exonuclease activity"/>
    <property type="evidence" value="ECO:0007669"/>
    <property type="project" value="UniProtKB-KW"/>
</dbReference>
<dbReference type="InterPro" id="IPR036279">
    <property type="entry name" value="5-3_exonuclease_C_sf"/>
</dbReference>
<dbReference type="KEGG" id="vg:54991162"/>
<organism evidence="1 2">
    <name type="scientific">Pseudomonas phage Alpheus</name>
    <dbReference type="NCBI Taxonomy" id="2163983"/>
    <lineage>
        <taxon>Viruses</taxon>
        <taxon>Duplodnaviria</taxon>
        <taxon>Heunggongvirae</taxon>
        <taxon>Uroviricota</taxon>
        <taxon>Caudoviricetes</taxon>
        <taxon>Autographivirales</taxon>
        <taxon>Autosignataviridae</taxon>
        <taxon>Colwellvirinae</taxon>
        <taxon>Nerthusvirus</taxon>
        <taxon>Nerthusvirus alpheus</taxon>
        <taxon>Uliginvirus alpheus</taxon>
    </lineage>
</organism>
<keyword evidence="1" id="KW-0540">Nuclease</keyword>
<dbReference type="SUPFAM" id="SSF88723">
    <property type="entry name" value="PIN domain-like"/>
    <property type="match status" value="1"/>
</dbReference>
<dbReference type="Proteomes" id="UP000246678">
    <property type="component" value="Segment"/>
</dbReference>
<dbReference type="InterPro" id="IPR029060">
    <property type="entry name" value="PIN-like_dom_sf"/>
</dbReference>